<name>A0A7H4MQY5_KLEVA</name>
<proteinExistence type="predicted"/>
<keyword evidence="1" id="KW-1133">Transmembrane helix</keyword>
<sequence>MRRMAVCREGAMKDYFVYKRIVAFLLVVACFTIIIPC</sequence>
<evidence type="ECO:0000313" key="2">
    <source>
        <dbReference type="EMBL" id="CAH6140133.1"/>
    </source>
</evidence>
<reference evidence="3 4" key="1">
    <citation type="submission" date="2018-06" db="EMBL/GenBank/DDBJ databases">
        <authorList>
            <consortium name="Pathogen Informatics"/>
            <person name="Doyle S."/>
        </authorList>
    </citation>
    <scope>NUCLEOTIDE SEQUENCE [LARGE SCALE GENOMIC DNA]</scope>
    <source>
        <strain evidence="3 4">NCTC9177</strain>
    </source>
</reference>
<keyword evidence="5" id="KW-1185">Reference proteome</keyword>
<dbReference type="AlphaFoldDB" id="A0A7H4MQY5"/>
<dbReference type="Proteomes" id="UP000789617">
    <property type="component" value="Unassembled WGS sequence"/>
</dbReference>
<reference evidence="2" key="2">
    <citation type="submission" date="2022-05" db="EMBL/GenBank/DDBJ databases">
        <authorList>
            <person name="Alioto T."/>
            <person name="Alioto T."/>
            <person name="Gomez Garrido J."/>
        </authorList>
    </citation>
    <scope>NUCLEOTIDE SEQUENCE</scope>
    <source>
        <strain evidence="2">0</strain>
    </source>
</reference>
<gene>
    <name evidence="2" type="ORF">AN2335V1_3334</name>
    <name evidence="3" type="ORF">NCTC9177_06693</name>
</gene>
<evidence type="ECO:0000256" key="1">
    <source>
        <dbReference type="SAM" id="Phobius"/>
    </source>
</evidence>
<comment type="caution">
    <text evidence="3">The sequence shown here is derived from an EMBL/GenBank/DDBJ whole genome shotgun (WGS) entry which is preliminary data.</text>
</comment>
<dbReference type="EMBL" id="CAJOXS020000002">
    <property type="protein sequence ID" value="CAH6140133.1"/>
    <property type="molecule type" value="Genomic_DNA"/>
</dbReference>
<evidence type="ECO:0000313" key="3">
    <source>
        <dbReference type="EMBL" id="STS92735.1"/>
    </source>
</evidence>
<organism evidence="3 4">
    <name type="scientific">Klebsiella variicola</name>
    <dbReference type="NCBI Taxonomy" id="244366"/>
    <lineage>
        <taxon>Bacteria</taxon>
        <taxon>Pseudomonadati</taxon>
        <taxon>Pseudomonadota</taxon>
        <taxon>Gammaproteobacteria</taxon>
        <taxon>Enterobacterales</taxon>
        <taxon>Enterobacteriaceae</taxon>
        <taxon>Klebsiella/Raoultella group</taxon>
        <taxon>Klebsiella</taxon>
        <taxon>Klebsiella pneumoniae complex</taxon>
    </lineage>
</organism>
<protein>
    <submittedName>
        <fullName evidence="3">Uncharacterized protein</fullName>
    </submittedName>
</protein>
<evidence type="ECO:0000313" key="5">
    <source>
        <dbReference type="Proteomes" id="UP000789617"/>
    </source>
</evidence>
<accession>A0A7H4MQY5</accession>
<feature type="transmembrane region" description="Helical" evidence="1">
    <location>
        <begin position="21"/>
        <end position="36"/>
    </location>
</feature>
<dbReference type="EMBL" id="UGKR01000003">
    <property type="protein sequence ID" value="STS92735.1"/>
    <property type="molecule type" value="Genomic_DNA"/>
</dbReference>
<keyword evidence="1" id="KW-0472">Membrane</keyword>
<keyword evidence="1" id="KW-0812">Transmembrane</keyword>
<evidence type="ECO:0000313" key="4">
    <source>
        <dbReference type="Proteomes" id="UP000254545"/>
    </source>
</evidence>
<dbReference type="Proteomes" id="UP000254545">
    <property type="component" value="Unassembled WGS sequence"/>
</dbReference>